<proteinExistence type="predicted"/>
<dbReference type="InterPro" id="IPR038765">
    <property type="entry name" value="Papain-like_cys_pep_sf"/>
</dbReference>
<keyword evidence="2" id="KW-1185">Reference proteome</keyword>
<dbReference type="SUPFAM" id="SSF54001">
    <property type="entry name" value="Cysteine proteinases"/>
    <property type="match status" value="1"/>
</dbReference>
<name>A0A2U1P857_ARTAN</name>
<keyword evidence="1" id="KW-0645">Protease</keyword>
<dbReference type="Proteomes" id="UP000245207">
    <property type="component" value="Unassembled WGS sequence"/>
</dbReference>
<keyword evidence="1" id="KW-0378">Hydrolase</keyword>
<organism evidence="1 2">
    <name type="scientific">Artemisia annua</name>
    <name type="common">Sweet wormwood</name>
    <dbReference type="NCBI Taxonomy" id="35608"/>
    <lineage>
        <taxon>Eukaryota</taxon>
        <taxon>Viridiplantae</taxon>
        <taxon>Streptophyta</taxon>
        <taxon>Embryophyta</taxon>
        <taxon>Tracheophyta</taxon>
        <taxon>Spermatophyta</taxon>
        <taxon>Magnoliopsida</taxon>
        <taxon>eudicotyledons</taxon>
        <taxon>Gunneridae</taxon>
        <taxon>Pentapetalae</taxon>
        <taxon>asterids</taxon>
        <taxon>campanulids</taxon>
        <taxon>Asterales</taxon>
        <taxon>Asteraceae</taxon>
        <taxon>Asteroideae</taxon>
        <taxon>Anthemideae</taxon>
        <taxon>Artemisiinae</taxon>
        <taxon>Artemisia</taxon>
    </lineage>
</organism>
<dbReference type="Gene3D" id="3.40.395.10">
    <property type="entry name" value="Adenoviral Proteinase, Chain A"/>
    <property type="match status" value="1"/>
</dbReference>
<sequence>MNSSGSNVLNMINVSEEEIVIPSTFYNPSKIFELEKRVQNTAWEENKNLAIVVFDDPRQYLSHGSSEYCSSQELIGYDEEIEFPEPIVDDMFTEDIDSFSNELEGIVHELKLVKKPLSSEKGLPLQKERHEVLVTETPLSSTGKNVGGEVRNVGGEVRNVCGKSVQDIRGTDKGKKKVGFQEQHIAIEGKREVKFSSSMTSAFYIRKVDVSIKLTEEEKKVIEYIWSTSNDGRGTDKGKKKVGFQEQHIAIEGKREVKFSSSMTSAFYIRKVDVSIKLTEEEKKVIEYIWSTSNDGSLVLNYEELKRDKLAGSGNLYCNTSMLPHYVLETGANEEKIRKIMDGNMKIVLKQACRKNLGDVHLVFFRMIHITKKTHHFYLICFNMKTVEIDVIDNINNNLEVLDRIYGPYANLVIKSFIEYMKREKHPKSDEFLKAEPKILQMEWRTNKNVTNCGVFVMRHMETYMGRGAFFHEFKKAVIGQLVQIKILRAKYLAKIVLMEINEVKENFLKEAEAYMKKTPQALKLVTHENINVPQELFERINERVRKVFSG</sequence>
<dbReference type="OrthoDB" id="1750446at2759"/>
<evidence type="ECO:0000313" key="1">
    <source>
        <dbReference type="EMBL" id="PWA81936.1"/>
    </source>
</evidence>
<dbReference type="AlphaFoldDB" id="A0A2U1P857"/>
<accession>A0A2U1P857</accession>
<evidence type="ECO:0000313" key="2">
    <source>
        <dbReference type="Proteomes" id="UP000245207"/>
    </source>
</evidence>
<gene>
    <name evidence="1" type="ORF">CTI12_AA181490</name>
</gene>
<dbReference type="GO" id="GO:0006508">
    <property type="term" value="P:proteolysis"/>
    <property type="evidence" value="ECO:0007669"/>
    <property type="project" value="UniProtKB-KW"/>
</dbReference>
<protein>
    <submittedName>
        <fullName evidence="1">Ulp1 protease family, C-terminal catalytic domain-containing protein</fullName>
    </submittedName>
</protein>
<reference evidence="1 2" key="1">
    <citation type="journal article" date="2018" name="Mol. Plant">
        <title>The genome of Artemisia annua provides insight into the evolution of Asteraceae family and artemisinin biosynthesis.</title>
        <authorList>
            <person name="Shen Q."/>
            <person name="Zhang L."/>
            <person name="Liao Z."/>
            <person name="Wang S."/>
            <person name="Yan T."/>
            <person name="Shi P."/>
            <person name="Liu M."/>
            <person name="Fu X."/>
            <person name="Pan Q."/>
            <person name="Wang Y."/>
            <person name="Lv Z."/>
            <person name="Lu X."/>
            <person name="Zhang F."/>
            <person name="Jiang W."/>
            <person name="Ma Y."/>
            <person name="Chen M."/>
            <person name="Hao X."/>
            <person name="Li L."/>
            <person name="Tang Y."/>
            <person name="Lv G."/>
            <person name="Zhou Y."/>
            <person name="Sun X."/>
            <person name="Brodelius P.E."/>
            <person name="Rose J.K.C."/>
            <person name="Tang K."/>
        </authorList>
    </citation>
    <scope>NUCLEOTIDE SEQUENCE [LARGE SCALE GENOMIC DNA]</scope>
    <source>
        <strain evidence="2">cv. Huhao1</strain>
        <tissue evidence="1">Leaf</tissue>
    </source>
</reference>
<dbReference type="GO" id="GO:0008233">
    <property type="term" value="F:peptidase activity"/>
    <property type="evidence" value="ECO:0007669"/>
    <property type="project" value="UniProtKB-KW"/>
</dbReference>
<dbReference type="EMBL" id="PKPP01001530">
    <property type="protein sequence ID" value="PWA81936.1"/>
    <property type="molecule type" value="Genomic_DNA"/>
</dbReference>
<comment type="caution">
    <text evidence="1">The sequence shown here is derived from an EMBL/GenBank/DDBJ whole genome shotgun (WGS) entry which is preliminary data.</text>
</comment>